<protein>
    <submittedName>
        <fullName evidence="1">DUF2313 domain-containing protein</fullName>
    </submittedName>
</protein>
<accession>A0A6L5X2C6</accession>
<dbReference type="Pfam" id="PF10076">
    <property type="entry name" value="Phage_Mu_Gp48"/>
    <property type="match status" value="1"/>
</dbReference>
<comment type="caution">
    <text evidence="1">The sequence shown here is derived from an EMBL/GenBank/DDBJ whole genome shotgun (WGS) entry which is preliminary data.</text>
</comment>
<dbReference type="EMBL" id="VULZ01000001">
    <property type="protein sequence ID" value="MSS13627.1"/>
    <property type="molecule type" value="Genomic_DNA"/>
</dbReference>
<gene>
    <name evidence="1" type="ORF">FYJ35_00935</name>
</gene>
<organism evidence="1 2">
    <name type="scientific">Porcincola intestinalis</name>
    <dbReference type="NCBI Taxonomy" id="2606632"/>
    <lineage>
        <taxon>Bacteria</taxon>
        <taxon>Bacillati</taxon>
        <taxon>Bacillota</taxon>
        <taxon>Clostridia</taxon>
        <taxon>Lachnospirales</taxon>
        <taxon>Lachnospiraceae</taxon>
        <taxon>Porcincola</taxon>
    </lineage>
</organism>
<dbReference type="InterPro" id="IPR018755">
    <property type="entry name" value="Phage_Mu_Gp48"/>
</dbReference>
<evidence type="ECO:0000313" key="2">
    <source>
        <dbReference type="Proteomes" id="UP000481852"/>
    </source>
</evidence>
<dbReference type="AlphaFoldDB" id="A0A6L5X2C6"/>
<name>A0A6L5X2C6_9FIRM</name>
<dbReference type="Proteomes" id="UP000481852">
    <property type="component" value="Unassembled WGS sequence"/>
</dbReference>
<sequence>MIDLYDYEDKTPHKELLEQWGPSYWKEFREMEANYTFAGWTLDLMQYQVYRMVNNLFIATCDEQTLAKYEGIFGITPAKGQSLESRRQIAALRSIGRQKVSFSSMKQYIKDMTGTAPDIAWDKDNRLILRIQIPSADDNEIPFGSIQNVLSKKATGHIKLLFSQLVVFQIADQEKISYGLTIRMPMRWWQDAMLDGQYDMDGQIPMDQERGPYETLIVRNRIENDEPDIGLSIWRGHSYTMNGYANMDGSLTMEGNHEML</sequence>
<evidence type="ECO:0000313" key="1">
    <source>
        <dbReference type="EMBL" id="MSS13627.1"/>
    </source>
</evidence>
<dbReference type="RefSeq" id="WP_154521804.1">
    <property type="nucleotide sequence ID" value="NZ_JAXFDQ010000013.1"/>
</dbReference>
<reference evidence="1 2" key="1">
    <citation type="submission" date="2019-08" db="EMBL/GenBank/DDBJ databases">
        <title>In-depth cultivation of the pig gut microbiome towards novel bacterial diversity and tailored functional studies.</title>
        <authorList>
            <person name="Wylensek D."/>
            <person name="Hitch T.C.A."/>
            <person name="Clavel T."/>
        </authorList>
    </citation>
    <scope>NUCLEOTIDE SEQUENCE [LARGE SCALE GENOMIC DNA]</scope>
    <source>
        <strain evidence="1 2">Oil+RF-744-WCA-WT-11</strain>
    </source>
</reference>
<proteinExistence type="predicted"/>
<keyword evidence="2" id="KW-1185">Reference proteome</keyword>